<dbReference type="PROSITE" id="PS51257">
    <property type="entry name" value="PROKAR_LIPOPROTEIN"/>
    <property type="match status" value="1"/>
</dbReference>
<organism evidence="3 4">
    <name type="scientific">Winogradskyella marina</name>
    <dbReference type="NCBI Taxonomy" id="2785530"/>
    <lineage>
        <taxon>Bacteria</taxon>
        <taxon>Pseudomonadati</taxon>
        <taxon>Bacteroidota</taxon>
        <taxon>Flavobacteriia</taxon>
        <taxon>Flavobacteriales</taxon>
        <taxon>Flavobacteriaceae</taxon>
        <taxon>Winogradskyella</taxon>
    </lineage>
</organism>
<gene>
    <name evidence="3" type="ORF">ITJ86_17025</name>
</gene>
<comment type="caution">
    <text evidence="3">The sequence shown here is derived from an EMBL/GenBank/DDBJ whole genome shotgun (WGS) entry which is preliminary data.</text>
</comment>
<proteinExistence type="predicted"/>
<evidence type="ECO:0000259" key="2">
    <source>
        <dbReference type="Pfam" id="PF20448"/>
    </source>
</evidence>
<dbReference type="EMBL" id="JADOET010000032">
    <property type="protein sequence ID" value="MBF8151606.1"/>
    <property type="molecule type" value="Genomic_DNA"/>
</dbReference>
<protein>
    <recommendedName>
        <fullName evidence="2">DUF6705 domain-containing protein</fullName>
    </recommendedName>
</protein>
<feature type="domain" description="DUF6705" evidence="2">
    <location>
        <begin position="1"/>
        <end position="170"/>
    </location>
</feature>
<dbReference type="InterPro" id="IPR046551">
    <property type="entry name" value="DUF6705"/>
</dbReference>
<feature type="signal peptide" evidence="1">
    <location>
        <begin position="1"/>
        <end position="23"/>
    </location>
</feature>
<evidence type="ECO:0000256" key="1">
    <source>
        <dbReference type="SAM" id="SignalP"/>
    </source>
</evidence>
<feature type="chain" id="PRO_5045524185" description="DUF6705 domain-containing protein" evidence="1">
    <location>
        <begin position="24"/>
        <end position="172"/>
    </location>
</feature>
<sequence length="172" mass="19365">MKNSIYTLLILLLFSCKSQYVLAQNPNHAPFIGTWEYQENNQIFRVTIYEDGNDLKGDYLLLEIDNGNETIIYESDYSAPNSDFNWGYAIFGGSNDGNLMYAKIDDNSIGYENGVASRKRKRGSLGLTIQPQTCSTCPITAEWKVAELQGLKITGEPENYNIPTDIILTKVE</sequence>
<dbReference type="Proteomes" id="UP000611215">
    <property type="component" value="Unassembled WGS sequence"/>
</dbReference>
<keyword evidence="1" id="KW-0732">Signal</keyword>
<reference evidence="3 4" key="1">
    <citation type="submission" date="2020-11" db="EMBL/GenBank/DDBJ databases">
        <title>Winogradskyella marina sp. nov., isolated from marine sediment.</title>
        <authorList>
            <person name="Bo J."/>
            <person name="Wang S."/>
            <person name="Song X."/>
            <person name="Du Z."/>
        </authorList>
    </citation>
    <scope>NUCLEOTIDE SEQUENCE [LARGE SCALE GENOMIC DNA]</scope>
    <source>
        <strain evidence="3 4">F6397</strain>
    </source>
</reference>
<evidence type="ECO:0000313" key="3">
    <source>
        <dbReference type="EMBL" id="MBF8151606.1"/>
    </source>
</evidence>
<accession>A0ABS0EN93</accession>
<dbReference type="Pfam" id="PF20448">
    <property type="entry name" value="DUF6705"/>
    <property type="match status" value="1"/>
</dbReference>
<evidence type="ECO:0000313" key="4">
    <source>
        <dbReference type="Proteomes" id="UP000611215"/>
    </source>
</evidence>
<keyword evidence="4" id="KW-1185">Reference proteome</keyword>
<dbReference type="RefSeq" id="WP_195872856.1">
    <property type="nucleotide sequence ID" value="NZ_JADOET010000032.1"/>
</dbReference>
<name>A0ABS0EN93_9FLAO</name>